<feature type="compositionally biased region" description="Polar residues" evidence="2">
    <location>
        <begin position="39"/>
        <end position="56"/>
    </location>
</feature>
<keyword evidence="1" id="KW-0175">Coiled coil</keyword>
<dbReference type="InterPro" id="IPR021838">
    <property type="entry name" value="DUF3431"/>
</dbReference>
<evidence type="ECO:0000256" key="2">
    <source>
        <dbReference type="SAM" id="MobiDB-lite"/>
    </source>
</evidence>
<dbReference type="OrthoDB" id="426718at2759"/>
<dbReference type="Pfam" id="PF11913">
    <property type="entry name" value="DUF3431"/>
    <property type="match status" value="1"/>
</dbReference>
<evidence type="ECO:0000313" key="4">
    <source>
        <dbReference type="Proteomes" id="UP000224634"/>
    </source>
</evidence>
<dbReference type="EMBL" id="PDNA01000074">
    <property type="protein sequence ID" value="PGH16352.1"/>
    <property type="molecule type" value="Genomic_DNA"/>
</dbReference>
<dbReference type="PANTHER" id="PTHR37490:SF3">
    <property type="entry name" value="DUF3431 DOMAIN CONTAINING PROTEIN"/>
    <property type="match status" value="1"/>
</dbReference>
<evidence type="ECO:0008006" key="5">
    <source>
        <dbReference type="Google" id="ProtNLM"/>
    </source>
</evidence>
<dbReference type="Proteomes" id="UP000224634">
    <property type="component" value="Unassembled WGS sequence"/>
</dbReference>
<organism evidence="3 4">
    <name type="scientific">Polytolypa hystricis (strain UAMH7299)</name>
    <dbReference type="NCBI Taxonomy" id="1447883"/>
    <lineage>
        <taxon>Eukaryota</taxon>
        <taxon>Fungi</taxon>
        <taxon>Dikarya</taxon>
        <taxon>Ascomycota</taxon>
        <taxon>Pezizomycotina</taxon>
        <taxon>Eurotiomycetes</taxon>
        <taxon>Eurotiomycetidae</taxon>
        <taxon>Onygenales</taxon>
        <taxon>Onygenales incertae sedis</taxon>
        <taxon>Polytolypa</taxon>
    </lineage>
</organism>
<comment type="caution">
    <text evidence="3">The sequence shown here is derived from an EMBL/GenBank/DDBJ whole genome shotgun (WGS) entry which is preliminary data.</text>
</comment>
<sequence>MAGMLGTFHLPSSTRRAILLFTFFGAVVFLTCAWHHMTPQSSKNIQQRPRPTSASSIPPEHQDQHLQKTQNTPSPPTETAELTTQPEKSSVSSDPEPPFPSPNFQPGVAKPAGSNYTRVLVIARQQSEDVNWINEELPDLETAVYVVDDPNAEFHPPRNKGHEAMVYLSYVIDHYDELPDIMIFMHAHRQAWHNEEILDWDAVKLIQRLSSERVTREGYMNLRCKWGPGCPDWIRPREIEEDTAKREQLVIAEAWTQLFPHDEKVPEVLAQPCCAQLALSRDRVRAIPLSRFMFYRDWLLNTPLSDSISGRVWEYLWQVVFTGQQVFCPLQHVCYCDGYGLCFGGEDGMNEAFGVQEEIGNLREELKHWQDKAQAIRDAVLNGASDEELAELNMLDPERKRWLEEEIPKKGERLKELKERAIERGKSPQIRAEEVGREWRDGDGF</sequence>
<proteinExistence type="predicted"/>
<evidence type="ECO:0000256" key="1">
    <source>
        <dbReference type="SAM" id="Coils"/>
    </source>
</evidence>
<evidence type="ECO:0000313" key="3">
    <source>
        <dbReference type="EMBL" id="PGH16352.1"/>
    </source>
</evidence>
<reference evidence="3 4" key="1">
    <citation type="submission" date="2017-10" db="EMBL/GenBank/DDBJ databases">
        <title>Comparative genomics in systemic dimorphic fungi from Ajellomycetaceae.</title>
        <authorList>
            <person name="Munoz J.F."/>
            <person name="Mcewen J.G."/>
            <person name="Clay O.K."/>
            <person name="Cuomo C.A."/>
        </authorList>
    </citation>
    <scope>NUCLEOTIDE SEQUENCE [LARGE SCALE GENOMIC DNA]</scope>
    <source>
        <strain evidence="3 4">UAMH7299</strain>
    </source>
</reference>
<dbReference type="STRING" id="1447883.A0A2B7Y652"/>
<feature type="region of interest" description="Disordered" evidence="2">
    <location>
        <begin position="425"/>
        <end position="445"/>
    </location>
</feature>
<protein>
    <recommendedName>
        <fullName evidence="5">DUF3431 domain-containing protein</fullName>
    </recommendedName>
</protein>
<name>A0A2B7Y652_POLH7</name>
<feature type="coiled-coil region" evidence="1">
    <location>
        <begin position="359"/>
        <end position="420"/>
    </location>
</feature>
<keyword evidence="4" id="KW-1185">Reference proteome</keyword>
<feature type="region of interest" description="Disordered" evidence="2">
    <location>
        <begin position="39"/>
        <end position="111"/>
    </location>
</feature>
<accession>A0A2B7Y652</accession>
<dbReference type="AlphaFoldDB" id="A0A2B7Y652"/>
<gene>
    <name evidence="3" type="ORF">AJ80_05201</name>
</gene>
<dbReference type="PANTHER" id="PTHR37490">
    <property type="entry name" value="EXPRESSED PROTEIN"/>
    <property type="match status" value="1"/>
</dbReference>